<dbReference type="AlphaFoldDB" id="A0A847D6Z0"/>
<evidence type="ECO:0000313" key="7">
    <source>
        <dbReference type="Proteomes" id="UP000589373"/>
    </source>
</evidence>
<reference evidence="6 7" key="1">
    <citation type="journal article" date="2020" name="Biotechnol. Biofuels">
        <title>New insights from the biogas microbiome by comprehensive genome-resolved metagenomics of nearly 1600 species originating from multiple anaerobic digesters.</title>
        <authorList>
            <person name="Campanaro S."/>
            <person name="Treu L."/>
            <person name="Rodriguez-R L.M."/>
            <person name="Kovalovszki A."/>
            <person name="Ziels R.M."/>
            <person name="Maus I."/>
            <person name="Zhu X."/>
            <person name="Kougias P.G."/>
            <person name="Basile A."/>
            <person name="Luo G."/>
            <person name="Schluter A."/>
            <person name="Konstantinidis K.T."/>
            <person name="Angelidaki I."/>
        </authorList>
    </citation>
    <scope>NUCLEOTIDE SEQUENCE [LARGE SCALE GENOMIC DNA]</scope>
    <source>
        <strain evidence="6">AS07pgkLD_105</strain>
    </source>
</reference>
<comment type="caution">
    <text evidence="6">The sequence shown here is derived from an EMBL/GenBank/DDBJ whole genome shotgun (WGS) entry which is preliminary data.</text>
</comment>
<comment type="subcellular location">
    <subcellularLocation>
        <location evidence="1">Membrane</location>
        <topology evidence="1">Multi-pass membrane protein</topology>
    </subcellularLocation>
</comment>
<organism evidence="6 7">
    <name type="scientific">Trichococcus flocculiformis</name>
    <dbReference type="NCBI Taxonomy" id="82803"/>
    <lineage>
        <taxon>Bacteria</taxon>
        <taxon>Bacillati</taxon>
        <taxon>Bacillota</taxon>
        <taxon>Bacilli</taxon>
        <taxon>Lactobacillales</taxon>
        <taxon>Carnobacteriaceae</taxon>
        <taxon>Trichococcus</taxon>
    </lineage>
</organism>
<evidence type="ECO:0000256" key="5">
    <source>
        <dbReference type="SAM" id="Phobius"/>
    </source>
</evidence>
<dbReference type="PANTHER" id="PTHR43867">
    <property type="entry name" value="CELLULOSE SYNTHASE CATALYTIC SUBUNIT A [UDP-FORMING]"/>
    <property type="match status" value="1"/>
</dbReference>
<keyword evidence="4 5" id="KW-1133">Transmembrane helix</keyword>
<feature type="non-terminal residue" evidence="6">
    <location>
        <position position="765"/>
    </location>
</feature>
<evidence type="ECO:0000256" key="2">
    <source>
        <dbReference type="ARBA" id="ARBA00022676"/>
    </source>
</evidence>
<proteinExistence type="predicted"/>
<evidence type="ECO:0000256" key="4">
    <source>
        <dbReference type="ARBA" id="ARBA00022989"/>
    </source>
</evidence>
<keyword evidence="2" id="KW-0328">Glycosyltransferase</keyword>
<sequence>IGDLLSKEMRNGKYRDENFITYFFFCIRNMSIDETAIVEWLSQINGVEQDDYLHLITEMVNTETQHEAIVESRISSLIISLKEIRELNWEEAFRNVSKLEETLASDPAGVYSQTDENTRGRYRLVAEKLATHYRLRESTVAKKALELATTVHEDPLLTQANHVGTYLVGNGYSKLLDVLKHRPIRPLKPQNHTKNLRSILYMIGIFTISSILLLCVYTVAWTYFSQNPWMATVLLIALGILSVGVAVHLINTVFTRLIHPLPQLAMDFSQEIPDDYRTFVVMPVILGNVRSGRTYAERLEKFYLANKMSNLYFAILGDLGDADSKTLPEDEAILEAATVAVKQMNEKYPGEYVRFSLFLRERKWNEREKCWMCWERKRGKLEELNAMLVGEEPSFEVRFGSPEMFSSFRYVITLDADTDMIRETAAQLVGIMAHPLNHPVIDEKTSRITSGYAIVQSEICSRVTDSKASFFTRLFTGETGIDTYATLVSDVYQDTFDEGIFVGKGIYDFRVMHRLLYGMISKNTVLSHDLLESSLTRCAFASGIRMLDTTPPNVAAFAKRDHRWIRGDWQLIPWIFSPSRINLLSRWKMLDNLRRSLTPVASVVSILITAFFFPHLAWIWLPFVLFSDAWRFSVRMIGLLYQKLQNSSLRVASKILFEQISTMMAQTSFNLILLPFNAYISLDAVFRTMFRVFVSHRRLLEWQTSEASEKTQQNTLGSYIKLMLPSSLVPAGLFVATILFGKFPFAIFQFLLATIWLAAPVISYL</sequence>
<accession>A0A847D6Z0</accession>
<protein>
    <submittedName>
        <fullName evidence="6">Uncharacterized protein</fullName>
    </submittedName>
</protein>
<dbReference type="GO" id="GO:0005886">
    <property type="term" value="C:plasma membrane"/>
    <property type="evidence" value="ECO:0007669"/>
    <property type="project" value="TreeGrafter"/>
</dbReference>
<dbReference type="InterPro" id="IPR050321">
    <property type="entry name" value="Glycosyltr_2/OpgH_subfam"/>
</dbReference>
<dbReference type="Proteomes" id="UP000589373">
    <property type="component" value="Unassembled WGS sequence"/>
</dbReference>
<feature type="transmembrane region" description="Helical" evidence="5">
    <location>
        <begin position="671"/>
        <end position="690"/>
    </location>
</feature>
<feature type="transmembrane region" description="Helical" evidence="5">
    <location>
        <begin position="746"/>
        <end position="764"/>
    </location>
</feature>
<evidence type="ECO:0000313" key="6">
    <source>
        <dbReference type="EMBL" id="NLD32506.1"/>
    </source>
</evidence>
<dbReference type="GO" id="GO:0016758">
    <property type="term" value="F:hexosyltransferase activity"/>
    <property type="evidence" value="ECO:0007669"/>
    <property type="project" value="TreeGrafter"/>
</dbReference>
<dbReference type="PANTHER" id="PTHR43867:SF2">
    <property type="entry name" value="CELLULOSE SYNTHASE CATALYTIC SUBUNIT A [UDP-FORMING]"/>
    <property type="match status" value="1"/>
</dbReference>
<gene>
    <name evidence="6" type="ORF">GX662_09695</name>
</gene>
<feature type="transmembrane region" description="Helical" evidence="5">
    <location>
        <begin position="719"/>
        <end position="740"/>
    </location>
</feature>
<evidence type="ECO:0000256" key="1">
    <source>
        <dbReference type="ARBA" id="ARBA00004141"/>
    </source>
</evidence>
<dbReference type="EMBL" id="JAAZCD010000220">
    <property type="protein sequence ID" value="NLD32506.1"/>
    <property type="molecule type" value="Genomic_DNA"/>
</dbReference>
<feature type="transmembrane region" description="Helical" evidence="5">
    <location>
        <begin position="229"/>
        <end position="250"/>
    </location>
</feature>
<keyword evidence="5" id="KW-0472">Membrane</keyword>
<feature type="non-terminal residue" evidence="6">
    <location>
        <position position="1"/>
    </location>
</feature>
<keyword evidence="3" id="KW-0808">Transferase</keyword>
<feature type="transmembrane region" description="Helical" evidence="5">
    <location>
        <begin position="199"/>
        <end position="223"/>
    </location>
</feature>
<evidence type="ECO:0000256" key="3">
    <source>
        <dbReference type="ARBA" id="ARBA00022679"/>
    </source>
</evidence>
<keyword evidence="5" id="KW-0812">Transmembrane</keyword>
<dbReference type="RefSeq" id="WP_276647216.1">
    <property type="nucleotide sequence ID" value="NZ_JAAZCD010000220.1"/>
</dbReference>
<name>A0A847D6Z0_9LACT</name>
<feature type="transmembrane region" description="Helical" evidence="5">
    <location>
        <begin position="596"/>
        <end position="621"/>
    </location>
</feature>